<comment type="similarity">
    <text evidence="1 2">Belongs to the phD/YefM antitoxin family.</text>
</comment>
<proteinExistence type="inferred from homology"/>
<evidence type="ECO:0000313" key="4">
    <source>
        <dbReference type="EMBL" id="NDY56842.1"/>
    </source>
</evidence>
<gene>
    <name evidence="4" type="ORF">G3N56_08820</name>
</gene>
<dbReference type="NCBIfam" id="TIGR01552">
    <property type="entry name" value="phd_fam"/>
    <property type="match status" value="1"/>
</dbReference>
<organism evidence="4 5">
    <name type="scientific">Desulfolutivibrio sulfodismutans</name>
    <dbReference type="NCBI Taxonomy" id="63561"/>
    <lineage>
        <taxon>Bacteria</taxon>
        <taxon>Pseudomonadati</taxon>
        <taxon>Thermodesulfobacteriota</taxon>
        <taxon>Desulfovibrionia</taxon>
        <taxon>Desulfovibrionales</taxon>
        <taxon>Desulfovibrionaceae</taxon>
        <taxon>Desulfolutivibrio</taxon>
    </lineage>
</organism>
<accession>A0A7K3NKY6</accession>
<feature type="region of interest" description="Disordered" evidence="3">
    <location>
        <begin position="45"/>
        <end position="75"/>
    </location>
</feature>
<dbReference type="EMBL" id="JAAGRQ010000029">
    <property type="protein sequence ID" value="NDY56842.1"/>
    <property type="molecule type" value="Genomic_DNA"/>
</dbReference>
<dbReference type="InterPro" id="IPR036165">
    <property type="entry name" value="YefM-like_sf"/>
</dbReference>
<evidence type="ECO:0000256" key="3">
    <source>
        <dbReference type="SAM" id="MobiDB-lite"/>
    </source>
</evidence>
<evidence type="ECO:0000256" key="2">
    <source>
        <dbReference type="RuleBase" id="RU362080"/>
    </source>
</evidence>
<dbReference type="InterPro" id="IPR006442">
    <property type="entry name" value="Antitoxin_Phd/YefM"/>
</dbReference>
<dbReference type="Proteomes" id="UP000469724">
    <property type="component" value="Unassembled WGS sequence"/>
</dbReference>
<reference evidence="4 5" key="1">
    <citation type="submission" date="2020-02" db="EMBL/GenBank/DDBJ databases">
        <title>Comparative genomics of sulfur disproportionating microorganisms.</title>
        <authorList>
            <person name="Ward L.M."/>
            <person name="Bertran E."/>
            <person name="Johnston D.T."/>
        </authorList>
    </citation>
    <scope>NUCLEOTIDE SEQUENCE [LARGE SCALE GENOMIC DNA]</scope>
    <source>
        <strain evidence="4 5">DSM 3696</strain>
    </source>
</reference>
<dbReference type="SUPFAM" id="SSF143120">
    <property type="entry name" value="YefM-like"/>
    <property type="match status" value="1"/>
</dbReference>
<comment type="caution">
    <text evidence="4">The sequence shown here is derived from an EMBL/GenBank/DDBJ whole genome shotgun (WGS) entry which is preliminary data.</text>
</comment>
<evidence type="ECO:0000256" key="1">
    <source>
        <dbReference type="ARBA" id="ARBA00009981"/>
    </source>
</evidence>
<dbReference type="Gene3D" id="3.40.1620.10">
    <property type="entry name" value="YefM-like domain"/>
    <property type="match status" value="1"/>
</dbReference>
<dbReference type="AlphaFoldDB" id="A0A7K3NKY6"/>
<keyword evidence="5" id="KW-1185">Reference proteome</keyword>
<name>A0A7K3NKY6_9BACT</name>
<sequence>MIQTTATNLRRNLFSLLEKVGEGETVTVTKGGKIVARILPEQRPDWRAKMPPGPKLLVPADEAFSPMPDEWGDLA</sequence>
<dbReference type="RefSeq" id="WP_163301889.1">
    <property type="nucleotide sequence ID" value="NZ_JAAGRQ010000029.1"/>
</dbReference>
<comment type="function">
    <text evidence="2">Antitoxin component of a type II toxin-antitoxin (TA) system.</text>
</comment>
<dbReference type="Pfam" id="PF02604">
    <property type="entry name" value="PhdYeFM_antitox"/>
    <property type="match status" value="1"/>
</dbReference>
<evidence type="ECO:0000313" key="5">
    <source>
        <dbReference type="Proteomes" id="UP000469724"/>
    </source>
</evidence>
<protein>
    <recommendedName>
        <fullName evidence="2">Antitoxin</fullName>
    </recommendedName>
</protein>